<dbReference type="SMART" id="SM00418">
    <property type="entry name" value="HTH_ARSR"/>
    <property type="match status" value="1"/>
</dbReference>
<evidence type="ECO:0000256" key="2">
    <source>
        <dbReference type="ARBA" id="ARBA00023125"/>
    </source>
</evidence>
<protein>
    <submittedName>
        <fullName evidence="5">Transcriptional regulator</fullName>
    </submittedName>
</protein>
<organism evidence="5 6">
    <name type="scientific">Bacterioplanes sanyensis</name>
    <dbReference type="NCBI Taxonomy" id="1249553"/>
    <lineage>
        <taxon>Bacteria</taxon>
        <taxon>Pseudomonadati</taxon>
        <taxon>Pseudomonadota</taxon>
        <taxon>Gammaproteobacteria</taxon>
        <taxon>Oceanospirillales</taxon>
        <taxon>Oceanospirillaceae</taxon>
        <taxon>Bacterioplanes</taxon>
    </lineage>
</organism>
<proteinExistence type="predicted"/>
<keyword evidence="1" id="KW-0805">Transcription regulation</keyword>
<evidence type="ECO:0000259" key="4">
    <source>
        <dbReference type="PROSITE" id="PS50987"/>
    </source>
</evidence>
<evidence type="ECO:0000256" key="3">
    <source>
        <dbReference type="ARBA" id="ARBA00023163"/>
    </source>
</evidence>
<dbReference type="InterPro" id="IPR051081">
    <property type="entry name" value="HTH_MetalResp_TranReg"/>
</dbReference>
<feature type="domain" description="HTH arsR-type" evidence="4">
    <location>
        <begin position="1"/>
        <end position="97"/>
    </location>
</feature>
<evidence type="ECO:0000313" key="6">
    <source>
        <dbReference type="Proteomes" id="UP000202440"/>
    </source>
</evidence>
<gene>
    <name evidence="5" type="ORF">CHH28_17065</name>
</gene>
<dbReference type="Gene3D" id="1.10.10.10">
    <property type="entry name" value="Winged helix-like DNA-binding domain superfamily/Winged helix DNA-binding domain"/>
    <property type="match status" value="1"/>
</dbReference>
<keyword evidence="6" id="KW-1185">Reference proteome</keyword>
<dbReference type="PROSITE" id="PS50987">
    <property type="entry name" value="HTH_ARSR_2"/>
    <property type="match status" value="1"/>
</dbReference>
<dbReference type="KEGG" id="bsan:CHH28_17065"/>
<evidence type="ECO:0000256" key="1">
    <source>
        <dbReference type="ARBA" id="ARBA00023015"/>
    </source>
</evidence>
<dbReference type="InterPro" id="IPR011991">
    <property type="entry name" value="ArsR-like_HTH"/>
</dbReference>
<dbReference type="InterPro" id="IPR036390">
    <property type="entry name" value="WH_DNA-bd_sf"/>
</dbReference>
<dbReference type="Proteomes" id="UP000202440">
    <property type="component" value="Chromosome"/>
</dbReference>
<dbReference type="AlphaFoldDB" id="A0A222FPG4"/>
<accession>A0A222FPG4</accession>
<dbReference type="InterPro" id="IPR036388">
    <property type="entry name" value="WH-like_DNA-bd_sf"/>
</dbReference>
<dbReference type="InterPro" id="IPR001845">
    <property type="entry name" value="HTH_ArsR_DNA-bd_dom"/>
</dbReference>
<evidence type="ECO:0000313" key="5">
    <source>
        <dbReference type="EMBL" id="ASP40281.1"/>
    </source>
</evidence>
<name>A0A222FPG4_9GAMM</name>
<reference evidence="5 6" key="1">
    <citation type="submission" date="2017-07" db="EMBL/GenBank/DDBJ databases">
        <title>Annotated genome sequence of Bacterioplanes sanyensis isolated from Red Sea.</title>
        <authorList>
            <person name="Rehman Z.U."/>
        </authorList>
    </citation>
    <scope>NUCLEOTIDE SEQUENCE [LARGE SCALE GENOMIC DNA]</scope>
    <source>
        <strain evidence="5 6">NV9</strain>
    </source>
</reference>
<dbReference type="OrthoDB" id="5297460at2"/>
<sequence>MNDQQLSQAFRALSDPNRLHIYRTVLASQDQGVAAPEGGCGIGDLMQKLKIGAPTVSHHVHALQNAGLIQLERQGKFVRCYPNRAAARVLMAFFQLS</sequence>
<dbReference type="EMBL" id="CP022530">
    <property type="protein sequence ID" value="ASP40281.1"/>
    <property type="molecule type" value="Genomic_DNA"/>
</dbReference>
<dbReference type="GO" id="GO:0003677">
    <property type="term" value="F:DNA binding"/>
    <property type="evidence" value="ECO:0007669"/>
    <property type="project" value="UniProtKB-KW"/>
</dbReference>
<dbReference type="RefSeq" id="WP_094061450.1">
    <property type="nucleotide sequence ID" value="NZ_CP022530.1"/>
</dbReference>
<keyword evidence="2" id="KW-0238">DNA-binding</keyword>
<keyword evidence="3" id="KW-0804">Transcription</keyword>
<dbReference type="Pfam" id="PF12840">
    <property type="entry name" value="HTH_20"/>
    <property type="match status" value="1"/>
</dbReference>
<dbReference type="PANTHER" id="PTHR33154:SF33">
    <property type="entry name" value="TRANSCRIPTIONAL REPRESSOR SDPR"/>
    <property type="match status" value="1"/>
</dbReference>
<dbReference type="GO" id="GO:0003700">
    <property type="term" value="F:DNA-binding transcription factor activity"/>
    <property type="evidence" value="ECO:0007669"/>
    <property type="project" value="InterPro"/>
</dbReference>
<dbReference type="SUPFAM" id="SSF46785">
    <property type="entry name" value="Winged helix' DNA-binding domain"/>
    <property type="match status" value="1"/>
</dbReference>
<dbReference type="PANTHER" id="PTHR33154">
    <property type="entry name" value="TRANSCRIPTIONAL REGULATOR, ARSR FAMILY"/>
    <property type="match status" value="1"/>
</dbReference>
<dbReference type="CDD" id="cd00090">
    <property type="entry name" value="HTH_ARSR"/>
    <property type="match status" value="1"/>
</dbReference>